<organism evidence="1 2">
    <name type="scientific">Rhabdobacter roseus</name>
    <dbReference type="NCBI Taxonomy" id="1655419"/>
    <lineage>
        <taxon>Bacteria</taxon>
        <taxon>Pseudomonadati</taxon>
        <taxon>Bacteroidota</taxon>
        <taxon>Cytophagia</taxon>
        <taxon>Cytophagales</taxon>
        <taxon>Cytophagaceae</taxon>
        <taxon>Rhabdobacter</taxon>
    </lineage>
</organism>
<sequence length="65" mass="7783">MREKCVYCGQPALRGEWWWFVRPVRCASCQQIFEEDLKNNFNPNRLKLLTDDPHSYINRVNVAPE</sequence>
<dbReference type="EMBL" id="JACHGF010000014">
    <property type="protein sequence ID" value="MBB5287096.1"/>
    <property type="molecule type" value="Genomic_DNA"/>
</dbReference>
<accession>A0A840TRX1</accession>
<evidence type="ECO:0000313" key="1">
    <source>
        <dbReference type="EMBL" id="MBB5287096.1"/>
    </source>
</evidence>
<proteinExistence type="predicted"/>
<dbReference type="Proteomes" id="UP000557307">
    <property type="component" value="Unassembled WGS sequence"/>
</dbReference>
<dbReference type="RefSeq" id="WP_184178865.1">
    <property type="nucleotide sequence ID" value="NZ_JACHGF010000014.1"/>
</dbReference>
<comment type="caution">
    <text evidence="1">The sequence shown here is derived from an EMBL/GenBank/DDBJ whole genome shotgun (WGS) entry which is preliminary data.</text>
</comment>
<protein>
    <submittedName>
        <fullName evidence="1">Uncharacterized protein</fullName>
    </submittedName>
</protein>
<gene>
    <name evidence="1" type="ORF">HNQ92_005258</name>
</gene>
<evidence type="ECO:0000313" key="2">
    <source>
        <dbReference type="Proteomes" id="UP000557307"/>
    </source>
</evidence>
<keyword evidence="2" id="KW-1185">Reference proteome</keyword>
<name>A0A840TRX1_9BACT</name>
<reference evidence="1 2" key="1">
    <citation type="submission" date="2020-08" db="EMBL/GenBank/DDBJ databases">
        <title>Genomic Encyclopedia of Type Strains, Phase IV (KMG-IV): sequencing the most valuable type-strain genomes for metagenomic binning, comparative biology and taxonomic classification.</title>
        <authorList>
            <person name="Goeker M."/>
        </authorList>
    </citation>
    <scope>NUCLEOTIDE SEQUENCE [LARGE SCALE GENOMIC DNA]</scope>
    <source>
        <strain evidence="1 2">DSM 105074</strain>
    </source>
</reference>
<dbReference type="AlphaFoldDB" id="A0A840TRX1"/>